<dbReference type="PANTHER" id="PTHR10953:SF102">
    <property type="entry name" value="ADENYLYLTRANSFERASE AND SULFURTRANSFERASE MOCS3"/>
    <property type="match status" value="1"/>
</dbReference>
<dbReference type="CDD" id="cd00757">
    <property type="entry name" value="ThiF_MoeB_HesA_family"/>
    <property type="match status" value="1"/>
</dbReference>
<sequence length="261" mass="27421">MPSADSQFNADDDLLLRYQRQILLPDFGIDGQEKLARARVLILGLGGLGSPVALYLAAAGVGTLLLADGDLVDLSNLQRQILHDQAHIGQPKVDSAMARLRALNPGTQLVPIREHLNHDSLRALAARADLIVDASDNFPTRFAANRASIAAGVPLVSGAAIRAEGQVSSFSGRPGGPCYQCLYSDTATDHDDGCAANGVLAPLVGIIGSLQACEAIKILSGFGTPLFGRLLLLDARLMHWRELKLSADPHCALCAAAPPPA</sequence>
<dbReference type="InterPro" id="IPR000594">
    <property type="entry name" value="ThiF_NAD_FAD-bd"/>
</dbReference>
<gene>
    <name evidence="3" type="primary">moeB_1</name>
    <name evidence="3" type="ORF">Thiowin_01670</name>
</gene>
<dbReference type="Pfam" id="PF00899">
    <property type="entry name" value="ThiF"/>
    <property type="match status" value="1"/>
</dbReference>
<evidence type="ECO:0000256" key="1">
    <source>
        <dbReference type="SAM" id="Phobius"/>
    </source>
</evidence>
<dbReference type="EC" id="2.7.7.80" evidence="3"/>
<dbReference type="NCBIfam" id="NF004281">
    <property type="entry name" value="PRK05690.1"/>
    <property type="match status" value="1"/>
</dbReference>
<keyword evidence="1" id="KW-1133">Transmembrane helix</keyword>
<reference evidence="3 4" key="1">
    <citation type="journal article" date="2023" name="Microorganisms">
        <title>Thiorhodovibrio frisius and Trv. litoralis spp. nov., Two Novel Members from a Clade of Fastidious Purple Sulfur Bacteria That Exhibit Unique Red-Shifted Light-Harvesting Capabilities.</title>
        <authorList>
            <person name="Methner A."/>
            <person name="Kuzyk S.B."/>
            <person name="Petersen J."/>
            <person name="Bauer S."/>
            <person name="Brinkmann H."/>
            <person name="Sichau K."/>
            <person name="Wanner G."/>
            <person name="Wolf J."/>
            <person name="Neumann-Schaal M."/>
            <person name="Henke P."/>
            <person name="Tank M."/>
            <person name="Sproer C."/>
            <person name="Bunk B."/>
            <person name="Overmann J."/>
        </authorList>
    </citation>
    <scope>NUCLEOTIDE SEQUENCE [LARGE SCALE GENOMIC DNA]</scope>
    <source>
        <strain evidence="3 4">DSM 6702</strain>
    </source>
</reference>
<keyword evidence="3" id="KW-0808">Transferase</keyword>
<keyword evidence="4" id="KW-1185">Reference proteome</keyword>
<keyword evidence="3" id="KW-0548">Nucleotidyltransferase</keyword>
<dbReference type="SUPFAM" id="SSF69572">
    <property type="entry name" value="Activating enzymes of the ubiquitin-like proteins"/>
    <property type="match status" value="1"/>
</dbReference>
<dbReference type="InterPro" id="IPR045886">
    <property type="entry name" value="ThiF/MoeB/HesA"/>
</dbReference>
<evidence type="ECO:0000313" key="3">
    <source>
        <dbReference type="EMBL" id="WPL16701.1"/>
    </source>
</evidence>
<protein>
    <submittedName>
        <fullName evidence="3">Molybdopterin-synthase adenylyltransferase</fullName>
        <ecNumber evidence="3">2.7.7.80</ecNumber>
    </submittedName>
</protein>
<evidence type="ECO:0000259" key="2">
    <source>
        <dbReference type="Pfam" id="PF00899"/>
    </source>
</evidence>
<dbReference type="Gene3D" id="3.40.50.720">
    <property type="entry name" value="NAD(P)-binding Rossmann-like Domain"/>
    <property type="match status" value="1"/>
</dbReference>
<accession>A0ABZ0S6U0</accession>
<feature type="domain" description="THIF-type NAD/FAD binding fold" evidence="2">
    <location>
        <begin position="18"/>
        <end position="251"/>
    </location>
</feature>
<name>A0ABZ0S6U0_9GAMM</name>
<dbReference type="PANTHER" id="PTHR10953">
    <property type="entry name" value="UBIQUITIN-ACTIVATING ENZYME E1"/>
    <property type="match status" value="1"/>
</dbReference>
<proteinExistence type="predicted"/>
<feature type="transmembrane region" description="Helical" evidence="1">
    <location>
        <begin position="40"/>
        <end position="67"/>
    </location>
</feature>
<evidence type="ECO:0000313" key="4">
    <source>
        <dbReference type="Proteomes" id="UP001432180"/>
    </source>
</evidence>
<dbReference type="Proteomes" id="UP001432180">
    <property type="component" value="Chromosome"/>
</dbReference>
<dbReference type="GO" id="GO:0061605">
    <property type="term" value="F:molybdopterin-synthase adenylyltransferase activity"/>
    <property type="evidence" value="ECO:0007669"/>
    <property type="project" value="UniProtKB-EC"/>
</dbReference>
<dbReference type="InterPro" id="IPR035985">
    <property type="entry name" value="Ubiquitin-activating_enz"/>
</dbReference>
<keyword evidence="1" id="KW-0812">Transmembrane</keyword>
<dbReference type="RefSeq" id="WP_328987246.1">
    <property type="nucleotide sequence ID" value="NZ_CP121472.1"/>
</dbReference>
<organism evidence="3 4">
    <name type="scientific">Thiorhodovibrio winogradskyi</name>
    <dbReference type="NCBI Taxonomy" id="77007"/>
    <lineage>
        <taxon>Bacteria</taxon>
        <taxon>Pseudomonadati</taxon>
        <taxon>Pseudomonadota</taxon>
        <taxon>Gammaproteobacteria</taxon>
        <taxon>Chromatiales</taxon>
        <taxon>Chromatiaceae</taxon>
        <taxon>Thiorhodovibrio</taxon>
    </lineage>
</organism>
<dbReference type="EMBL" id="CP121472">
    <property type="protein sequence ID" value="WPL16701.1"/>
    <property type="molecule type" value="Genomic_DNA"/>
</dbReference>
<keyword evidence="1" id="KW-0472">Membrane</keyword>